<accession>A0A1B0BCZ9</accession>
<evidence type="ECO:0000313" key="1">
    <source>
        <dbReference type="EnsemblMetazoa" id="GPPI026127-PA"/>
    </source>
</evidence>
<reference evidence="2" key="1">
    <citation type="submission" date="2015-01" db="EMBL/GenBank/DDBJ databases">
        <authorList>
            <person name="Aksoy S."/>
            <person name="Warren W."/>
            <person name="Wilson R.K."/>
        </authorList>
    </citation>
    <scope>NUCLEOTIDE SEQUENCE [LARGE SCALE GENOMIC DNA]</scope>
    <source>
        <strain evidence="2">IAEA</strain>
    </source>
</reference>
<name>A0A1B0BCZ9_9MUSC</name>
<dbReference type="AlphaFoldDB" id="A0A1B0BCZ9"/>
<dbReference type="Proteomes" id="UP000092460">
    <property type="component" value="Unassembled WGS sequence"/>
</dbReference>
<sequence>MATLMFVDYSHNDVNGDNDADVGVANADGADYNVEVLSRQALMLSLMNTDSACQSENSASTFMFTTGSQPTYFDNESNLRSSLNKFNSFAAQINGFGSIWHYVPFLKLCYLRA</sequence>
<dbReference type="EMBL" id="JXJN01012211">
    <property type="status" value="NOT_ANNOTATED_CDS"/>
    <property type="molecule type" value="Genomic_DNA"/>
</dbReference>
<protein>
    <submittedName>
        <fullName evidence="1">Uncharacterized protein</fullName>
    </submittedName>
</protein>
<dbReference type="EnsemblMetazoa" id="GPPI026127-RA">
    <property type="protein sequence ID" value="GPPI026127-PA"/>
    <property type="gene ID" value="GPPI026127"/>
</dbReference>
<keyword evidence="2" id="KW-1185">Reference proteome</keyword>
<organism evidence="1 2">
    <name type="scientific">Glossina palpalis gambiensis</name>
    <dbReference type="NCBI Taxonomy" id="67801"/>
    <lineage>
        <taxon>Eukaryota</taxon>
        <taxon>Metazoa</taxon>
        <taxon>Ecdysozoa</taxon>
        <taxon>Arthropoda</taxon>
        <taxon>Hexapoda</taxon>
        <taxon>Insecta</taxon>
        <taxon>Pterygota</taxon>
        <taxon>Neoptera</taxon>
        <taxon>Endopterygota</taxon>
        <taxon>Diptera</taxon>
        <taxon>Brachycera</taxon>
        <taxon>Muscomorpha</taxon>
        <taxon>Hippoboscoidea</taxon>
        <taxon>Glossinidae</taxon>
        <taxon>Glossina</taxon>
    </lineage>
</organism>
<reference evidence="1" key="2">
    <citation type="submission" date="2020-05" db="UniProtKB">
        <authorList>
            <consortium name="EnsemblMetazoa"/>
        </authorList>
    </citation>
    <scope>IDENTIFICATION</scope>
    <source>
        <strain evidence="1">IAEA</strain>
    </source>
</reference>
<dbReference type="VEuPathDB" id="VectorBase:GPPI026127"/>
<evidence type="ECO:0000313" key="2">
    <source>
        <dbReference type="Proteomes" id="UP000092460"/>
    </source>
</evidence>
<proteinExistence type="predicted"/>